<gene>
    <name evidence="4" type="ORF">HNR73_003700</name>
</gene>
<dbReference type="Pfam" id="PF05949">
    <property type="entry name" value="DUF881"/>
    <property type="match status" value="1"/>
</dbReference>
<dbReference type="RefSeq" id="WP_184788669.1">
    <property type="nucleotide sequence ID" value="NZ_BONT01000116.1"/>
</dbReference>
<evidence type="ECO:0000256" key="2">
    <source>
        <dbReference type="SAM" id="MobiDB-lite"/>
    </source>
</evidence>
<feature type="compositionally biased region" description="Basic and acidic residues" evidence="2">
    <location>
        <begin position="13"/>
        <end position="29"/>
    </location>
</feature>
<organism evidence="4 5">
    <name type="scientific">Phytomonospora endophytica</name>
    <dbReference type="NCBI Taxonomy" id="714109"/>
    <lineage>
        <taxon>Bacteria</taxon>
        <taxon>Bacillati</taxon>
        <taxon>Actinomycetota</taxon>
        <taxon>Actinomycetes</taxon>
        <taxon>Micromonosporales</taxon>
        <taxon>Micromonosporaceae</taxon>
        <taxon>Phytomonospora</taxon>
    </lineage>
</organism>
<reference evidence="4 5" key="1">
    <citation type="submission" date="2020-08" db="EMBL/GenBank/DDBJ databases">
        <title>Genomic Encyclopedia of Type Strains, Phase IV (KMG-IV): sequencing the most valuable type-strain genomes for metagenomic binning, comparative biology and taxonomic classification.</title>
        <authorList>
            <person name="Goeker M."/>
        </authorList>
    </citation>
    <scope>NUCLEOTIDE SEQUENCE [LARGE SCALE GENOMIC DNA]</scope>
    <source>
        <strain evidence="4 5">YIM 65646</strain>
    </source>
</reference>
<feature type="transmembrane region" description="Helical" evidence="3">
    <location>
        <begin position="35"/>
        <end position="54"/>
    </location>
</feature>
<evidence type="ECO:0000313" key="5">
    <source>
        <dbReference type="Proteomes" id="UP000548476"/>
    </source>
</evidence>
<dbReference type="Proteomes" id="UP000548476">
    <property type="component" value="Unassembled WGS sequence"/>
</dbReference>
<sequence length="259" mass="26838">MNDDSDAGLSDETPEKDPAPEVEDKPGEVRRKRRTGVAIGVLVALLGFAAAVQLRSHHEDPELAGARQEDLVRILADLDARQTRLADEIAGLEESKRQLTSGAEGGAAALEEARGLADELGILAGTLAAKGTGLILEFQSGATPIRAATILDAVEELRGAGMEAAQIDGANGASVRIVASTFFLDGPDGLIVDDVAITGTYRITVIGDPATMDTALRIPGGVVDNVGKDGGTVVVNEPGEVQVTTIVEPSEPKYAKPVE</sequence>
<keyword evidence="5" id="KW-1185">Reference proteome</keyword>
<dbReference type="InterPro" id="IPR010273">
    <property type="entry name" value="DUF881"/>
</dbReference>
<proteinExistence type="inferred from homology"/>
<dbReference type="PANTHER" id="PTHR37313:SF2">
    <property type="entry name" value="UPF0749 PROTEIN YLXX"/>
    <property type="match status" value="1"/>
</dbReference>
<dbReference type="EMBL" id="JACHGT010000007">
    <property type="protein sequence ID" value="MBB6035836.1"/>
    <property type="molecule type" value="Genomic_DNA"/>
</dbReference>
<protein>
    <submittedName>
        <fullName evidence="4">Uncharacterized protein YlxW (UPF0749 family)</fullName>
    </submittedName>
</protein>
<dbReference type="Gene3D" id="3.30.70.1880">
    <property type="entry name" value="Protein of unknown function DUF881"/>
    <property type="match status" value="1"/>
</dbReference>
<dbReference type="GO" id="GO:0005886">
    <property type="term" value="C:plasma membrane"/>
    <property type="evidence" value="ECO:0007669"/>
    <property type="project" value="TreeGrafter"/>
</dbReference>
<dbReference type="PANTHER" id="PTHR37313">
    <property type="entry name" value="UPF0749 PROTEIN RV1825"/>
    <property type="match status" value="1"/>
</dbReference>
<feature type="region of interest" description="Disordered" evidence="2">
    <location>
        <begin position="1"/>
        <end position="30"/>
    </location>
</feature>
<evidence type="ECO:0000256" key="3">
    <source>
        <dbReference type="SAM" id="Phobius"/>
    </source>
</evidence>
<comment type="caution">
    <text evidence="4">The sequence shown here is derived from an EMBL/GenBank/DDBJ whole genome shotgun (WGS) entry which is preliminary data.</text>
</comment>
<name>A0A841FHZ9_9ACTN</name>
<comment type="similarity">
    <text evidence="1">Belongs to the UPF0749 family.</text>
</comment>
<keyword evidence="3" id="KW-1133">Transmembrane helix</keyword>
<evidence type="ECO:0000256" key="1">
    <source>
        <dbReference type="ARBA" id="ARBA00009108"/>
    </source>
</evidence>
<accession>A0A841FHZ9</accession>
<keyword evidence="3" id="KW-0812">Transmembrane</keyword>
<keyword evidence="3" id="KW-0472">Membrane</keyword>
<evidence type="ECO:0000313" key="4">
    <source>
        <dbReference type="EMBL" id="MBB6035836.1"/>
    </source>
</evidence>
<dbReference type="AlphaFoldDB" id="A0A841FHZ9"/>